<feature type="transmembrane region" description="Helical" evidence="6">
    <location>
        <begin position="126"/>
        <end position="149"/>
    </location>
</feature>
<evidence type="ECO:0000256" key="3">
    <source>
        <dbReference type="ARBA" id="ARBA00022692"/>
    </source>
</evidence>
<evidence type="ECO:0000313" key="9">
    <source>
        <dbReference type="Proteomes" id="UP000252355"/>
    </source>
</evidence>
<comment type="caution">
    <text evidence="8">The sequence shown here is derived from an EMBL/GenBank/DDBJ whole genome shotgun (WGS) entry which is preliminary data.</text>
</comment>
<evidence type="ECO:0000313" key="8">
    <source>
        <dbReference type="EMBL" id="RCK78617.1"/>
    </source>
</evidence>
<feature type="domain" description="EamA" evidence="7">
    <location>
        <begin position="158"/>
        <end position="292"/>
    </location>
</feature>
<dbReference type="EMBL" id="QOQW01000021">
    <property type="protein sequence ID" value="RCK78617.1"/>
    <property type="molecule type" value="Genomic_DNA"/>
</dbReference>
<sequence>MNTAQALWGALLMAGCHLLRSSDLFFRVGAIKALPVSLLIFWEHFFNLVVLAPALWHQRRAYARLTGRDFGLFLLVGWGASAMGILCFTQAFHYMNPALVILLQKLQPLVTISLGAILLRERFRPAFYGWAGLAVTASYFVSFSLTNPFSGEWARLGTGTLFALAAVFFWGSGTVWGKLLLGTYDKVFVLGNRFLFGTVFTFGLALALNSGLQAAVILDPSGPYFASILYMAWVPGLVATGLFYFGLVYVAASVASILELIFPLASVLIMWGYYGQPLDSIQIGAAIVLFISMGRITAADMRLLEDQGSRSASRG</sequence>
<keyword evidence="4 6" id="KW-1133">Transmembrane helix</keyword>
<comment type="similarity">
    <text evidence="2">Belongs to the EamA transporter family.</text>
</comment>
<name>A0A367ZL89_9BACT</name>
<dbReference type="Proteomes" id="UP000252355">
    <property type="component" value="Unassembled WGS sequence"/>
</dbReference>
<evidence type="ECO:0000256" key="1">
    <source>
        <dbReference type="ARBA" id="ARBA00004141"/>
    </source>
</evidence>
<feature type="transmembrane region" description="Helical" evidence="6">
    <location>
        <begin position="37"/>
        <end position="58"/>
    </location>
</feature>
<feature type="transmembrane region" description="Helical" evidence="6">
    <location>
        <begin position="257"/>
        <end position="274"/>
    </location>
</feature>
<reference evidence="8 9" key="1">
    <citation type="submission" date="2018-05" db="EMBL/GenBank/DDBJ databases">
        <title>A metagenomic window into the 2 km-deep terrestrial subsurface aquifer revealed taxonomically and functionally diverse microbial community comprising novel uncultured bacterial lineages.</title>
        <authorList>
            <person name="Kadnikov V.V."/>
            <person name="Mardanov A.V."/>
            <person name="Beletsky A.V."/>
            <person name="Banks D."/>
            <person name="Pimenov N.V."/>
            <person name="Frank Y.A."/>
            <person name="Karnachuk O.V."/>
            <person name="Ravin N.V."/>
        </authorList>
    </citation>
    <scope>NUCLEOTIDE SEQUENCE [LARGE SCALE GENOMIC DNA]</scope>
    <source>
        <strain evidence="8">BY5</strain>
    </source>
</reference>
<evidence type="ECO:0000256" key="2">
    <source>
        <dbReference type="ARBA" id="ARBA00007362"/>
    </source>
</evidence>
<accession>A0A367ZL89</accession>
<keyword evidence="5 6" id="KW-0472">Membrane</keyword>
<proteinExistence type="inferred from homology"/>
<feature type="transmembrane region" description="Helical" evidence="6">
    <location>
        <begin position="161"/>
        <end position="182"/>
    </location>
</feature>
<feature type="transmembrane region" description="Helical" evidence="6">
    <location>
        <begin position="98"/>
        <end position="119"/>
    </location>
</feature>
<evidence type="ECO:0000259" key="7">
    <source>
        <dbReference type="Pfam" id="PF00892"/>
    </source>
</evidence>
<dbReference type="InterPro" id="IPR037185">
    <property type="entry name" value="EmrE-like"/>
</dbReference>
<comment type="subcellular location">
    <subcellularLocation>
        <location evidence="1">Membrane</location>
        <topology evidence="1">Multi-pass membrane protein</topology>
    </subcellularLocation>
</comment>
<dbReference type="InterPro" id="IPR050638">
    <property type="entry name" value="AA-Vitamin_Transporters"/>
</dbReference>
<gene>
    <name evidence="8" type="ORF">OZSIB_1339</name>
</gene>
<dbReference type="GO" id="GO:0016020">
    <property type="term" value="C:membrane"/>
    <property type="evidence" value="ECO:0007669"/>
    <property type="project" value="UniProtKB-SubCell"/>
</dbReference>
<evidence type="ECO:0000256" key="6">
    <source>
        <dbReference type="SAM" id="Phobius"/>
    </source>
</evidence>
<feature type="transmembrane region" description="Helical" evidence="6">
    <location>
        <begin position="70"/>
        <end position="92"/>
    </location>
</feature>
<feature type="transmembrane region" description="Helical" evidence="6">
    <location>
        <begin position="280"/>
        <end position="298"/>
    </location>
</feature>
<organism evidence="8 9">
    <name type="scientific">Candidatus Ozemobacter sibiricus</name>
    <dbReference type="NCBI Taxonomy" id="2268124"/>
    <lineage>
        <taxon>Bacteria</taxon>
        <taxon>Candidatus Ozemobacteria</taxon>
        <taxon>Candidatus Ozemobacterales</taxon>
        <taxon>Candidatus Ozemobacteraceae</taxon>
        <taxon>Candidatus Ozemobacter</taxon>
    </lineage>
</organism>
<dbReference type="InterPro" id="IPR000620">
    <property type="entry name" value="EamA_dom"/>
</dbReference>
<dbReference type="AlphaFoldDB" id="A0A367ZL89"/>
<protein>
    <submittedName>
        <fullName evidence="8">Integral membrane protein</fullName>
    </submittedName>
</protein>
<dbReference type="Pfam" id="PF00892">
    <property type="entry name" value="EamA"/>
    <property type="match status" value="2"/>
</dbReference>
<feature type="transmembrane region" description="Helical" evidence="6">
    <location>
        <begin position="224"/>
        <end position="250"/>
    </location>
</feature>
<dbReference type="PANTHER" id="PTHR32322">
    <property type="entry name" value="INNER MEMBRANE TRANSPORTER"/>
    <property type="match status" value="1"/>
</dbReference>
<keyword evidence="3 6" id="KW-0812">Transmembrane</keyword>
<feature type="domain" description="EamA" evidence="7">
    <location>
        <begin position="8"/>
        <end position="142"/>
    </location>
</feature>
<dbReference type="SUPFAM" id="SSF103481">
    <property type="entry name" value="Multidrug resistance efflux transporter EmrE"/>
    <property type="match status" value="1"/>
</dbReference>
<feature type="transmembrane region" description="Helical" evidence="6">
    <location>
        <begin position="194"/>
        <end position="218"/>
    </location>
</feature>
<evidence type="ECO:0000256" key="4">
    <source>
        <dbReference type="ARBA" id="ARBA00022989"/>
    </source>
</evidence>
<evidence type="ECO:0000256" key="5">
    <source>
        <dbReference type="ARBA" id="ARBA00023136"/>
    </source>
</evidence>
<dbReference type="PANTHER" id="PTHR32322:SF2">
    <property type="entry name" value="EAMA DOMAIN-CONTAINING PROTEIN"/>
    <property type="match status" value="1"/>
</dbReference>